<proteinExistence type="inferred from homology"/>
<dbReference type="PRINTS" id="PR00359">
    <property type="entry name" value="BP450"/>
</dbReference>
<protein>
    <submittedName>
        <fullName evidence="3">Cytochrome P450</fullName>
    </submittedName>
</protein>
<dbReference type="PROSITE" id="PS00086">
    <property type="entry name" value="CYTOCHROME_P450"/>
    <property type="match status" value="1"/>
</dbReference>
<keyword evidence="2" id="KW-0479">Metal-binding</keyword>
<reference evidence="3 4" key="1">
    <citation type="submission" date="2024-09" db="EMBL/GenBank/DDBJ databases">
        <title>The Natural Products Discovery Center: Release of the First 8490 Sequenced Strains for Exploring Actinobacteria Biosynthetic Diversity.</title>
        <authorList>
            <person name="Kalkreuter E."/>
            <person name="Kautsar S.A."/>
            <person name="Yang D."/>
            <person name="Bader C.D."/>
            <person name="Teijaro C.N."/>
            <person name="Fluegel L."/>
            <person name="Davis C.M."/>
            <person name="Simpson J.R."/>
            <person name="Lauterbach L."/>
            <person name="Steele A.D."/>
            <person name="Gui C."/>
            <person name="Meng S."/>
            <person name="Li G."/>
            <person name="Viehrig K."/>
            <person name="Ye F."/>
            <person name="Su P."/>
            <person name="Kiefer A.F."/>
            <person name="Nichols A."/>
            <person name="Cepeda A.J."/>
            <person name="Yan W."/>
            <person name="Fan B."/>
            <person name="Jiang Y."/>
            <person name="Adhikari A."/>
            <person name="Zheng C.-J."/>
            <person name="Schuster L."/>
            <person name="Cowan T.M."/>
            <person name="Smanski M.J."/>
            <person name="Chevrette M.G."/>
            <person name="De Carvalho L.P.S."/>
            <person name="Shen B."/>
        </authorList>
    </citation>
    <scope>NUCLEOTIDE SEQUENCE [LARGE SCALE GENOMIC DNA]</scope>
    <source>
        <strain evidence="3 4">NPDC058546</strain>
    </source>
</reference>
<keyword evidence="2" id="KW-0408">Iron</keyword>
<evidence type="ECO:0000313" key="3">
    <source>
        <dbReference type="EMBL" id="MFD4215852.1"/>
    </source>
</evidence>
<evidence type="ECO:0000256" key="2">
    <source>
        <dbReference type="RuleBase" id="RU000461"/>
    </source>
</evidence>
<dbReference type="Proteomes" id="UP001598251">
    <property type="component" value="Unassembled WGS sequence"/>
</dbReference>
<dbReference type="RefSeq" id="WP_382828897.1">
    <property type="nucleotide sequence ID" value="NZ_JBHXLY010000026.1"/>
</dbReference>
<dbReference type="Pfam" id="PF00067">
    <property type="entry name" value="p450"/>
    <property type="match status" value="1"/>
</dbReference>
<dbReference type="PANTHER" id="PTHR46696:SF1">
    <property type="entry name" value="CYTOCHROME P450 YJIB-RELATED"/>
    <property type="match status" value="1"/>
</dbReference>
<sequence>MTEVIDLGVEGSKFTIDPYPVYEKLRARGPVHKVRTPDGQEVWLIVGHQEAREALMDARLSKKPLPILLGEEPGAGSFSNMLQSDPPRHTRLRKLVVREFTGRRIEALRPGIERVTGELLDAMLAAPDHRADLVKALAFPLPITVIFQLLGVPTEDVDTFHAWSTELMTPTSPMAEALTAQKVATYLVKLAEDKRVNPGDDLLSALVGMTDGDDRLSNDELLGMCFLLLIAGHETTINLISNGVRALLDNPAQMAALRADPSLLDNAVEEMLRFDGAVETATDRITTEPVEIGGVVIPRHAYVLVGLNAANRDPERFDAPAEFDIRRDPRGHLAFGHGIHYCMGAPLARMEAQIAIRALLERCPNLELDADPAELPWVSGMLIRGVRRLPVRWAPGD</sequence>
<dbReference type="Gene3D" id="1.10.630.10">
    <property type="entry name" value="Cytochrome P450"/>
    <property type="match status" value="1"/>
</dbReference>
<accession>A0ABW6EN61</accession>
<dbReference type="InterPro" id="IPR036396">
    <property type="entry name" value="Cyt_P450_sf"/>
</dbReference>
<dbReference type="CDD" id="cd11029">
    <property type="entry name" value="CYP107-like"/>
    <property type="match status" value="1"/>
</dbReference>
<name>A0ABW6EN61_9ACTN</name>
<dbReference type="InterPro" id="IPR002397">
    <property type="entry name" value="Cyt_P450_B"/>
</dbReference>
<keyword evidence="2" id="KW-0349">Heme</keyword>
<organism evidence="3 4">
    <name type="scientific">Streptomyces sindenensis</name>
    <dbReference type="NCBI Taxonomy" id="67363"/>
    <lineage>
        <taxon>Bacteria</taxon>
        <taxon>Bacillati</taxon>
        <taxon>Actinomycetota</taxon>
        <taxon>Actinomycetes</taxon>
        <taxon>Kitasatosporales</taxon>
        <taxon>Streptomycetaceae</taxon>
        <taxon>Streptomyces</taxon>
    </lineage>
</organism>
<keyword evidence="2" id="KW-0503">Monooxygenase</keyword>
<keyword evidence="4" id="KW-1185">Reference proteome</keyword>
<dbReference type="InterPro" id="IPR001128">
    <property type="entry name" value="Cyt_P450"/>
</dbReference>
<dbReference type="SUPFAM" id="SSF48264">
    <property type="entry name" value="Cytochrome P450"/>
    <property type="match status" value="1"/>
</dbReference>
<dbReference type="InterPro" id="IPR017972">
    <property type="entry name" value="Cyt_P450_CS"/>
</dbReference>
<evidence type="ECO:0000256" key="1">
    <source>
        <dbReference type="ARBA" id="ARBA00010617"/>
    </source>
</evidence>
<dbReference type="EMBL" id="JBHXOF010000016">
    <property type="protein sequence ID" value="MFD4215852.1"/>
    <property type="molecule type" value="Genomic_DNA"/>
</dbReference>
<dbReference type="PANTHER" id="PTHR46696">
    <property type="entry name" value="P450, PUTATIVE (EUROFUNG)-RELATED"/>
    <property type="match status" value="1"/>
</dbReference>
<keyword evidence="2" id="KW-0560">Oxidoreductase</keyword>
<comment type="similarity">
    <text evidence="1 2">Belongs to the cytochrome P450 family.</text>
</comment>
<comment type="caution">
    <text evidence="3">The sequence shown here is derived from an EMBL/GenBank/DDBJ whole genome shotgun (WGS) entry which is preliminary data.</text>
</comment>
<gene>
    <name evidence="3" type="ORF">ACFWSS_23565</name>
</gene>
<evidence type="ECO:0000313" key="4">
    <source>
        <dbReference type="Proteomes" id="UP001598251"/>
    </source>
</evidence>